<evidence type="ECO:0000313" key="3">
    <source>
        <dbReference type="Proteomes" id="UP000193862"/>
    </source>
</evidence>
<protein>
    <recommendedName>
        <fullName evidence="4">DUF3329 domain-containing protein</fullName>
    </recommendedName>
</protein>
<dbReference type="OrthoDB" id="7362327at2"/>
<keyword evidence="3" id="KW-1185">Reference proteome</keyword>
<feature type="transmembrane region" description="Helical" evidence="1">
    <location>
        <begin position="12"/>
        <end position="28"/>
    </location>
</feature>
<dbReference type="EMBL" id="FWFS01000011">
    <property type="protein sequence ID" value="SLN62431.1"/>
    <property type="molecule type" value="Genomic_DNA"/>
</dbReference>
<proteinExistence type="predicted"/>
<sequence length="73" mass="8269">MFNFDLPFYRPLWLRLGIVILSLGWAIVELTTGSPGFAILFGAVGFFAAYRFFVTFDPDKEARKTTEASKDID</sequence>
<evidence type="ECO:0000256" key="1">
    <source>
        <dbReference type="SAM" id="Phobius"/>
    </source>
</evidence>
<name>A0A1Y5TEP2_9RHOB</name>
<evidence type="ECO:0008006" key="4">
    <source>
        <dbReference type="Google" id="ProtNLM"/>
    </source>
</evidence>
<gene>
    <name evidence="2" type="ORF">AQS8620_02826</name>
</gene>
<dbReference type="AlphaFoldDB" id="A0A1Y5TEP2"/>
<dbReference type="Proteomes" id="UP000193862">
    <property type="component" value="Unassembled WGS sequence"/>
</dbReference>
<feature type="transmembrane region" description="Helical" evidence="1">
    <location>
        <begin position="34"/>
        <end position="54"/>
    </location>
</feature>
<keyword evidence="1" id="KW-1133">Transmembrane helix</keyword>
<evidence type="ECO:0000313" key="2">
    <source>
        <dbReference type="EMBL" id="SLN62431.1"/>
    </source>
</evidence>
<dbReference type="RefSeq" id="WP_085837639.1">
    <property type="nucleotide sequence ID" value="NZ_FWFS01000011.1"/>
</dbReference>
<keyword evidence="1" id="KW-0472">Membrane</keyword>
<keyword evidence="1" id="KW-0812">Transmembrane</keyword>
<accession>A0A1Y5TEP2</accession>
<organism evidence="2 3">
    <name type="scientific">Aquimixticola soesokkakensis</name>
    <dbReference type="NCBI Taxonomy" id="1519096"/>
    <lineage>
        <taxon>Bacteria</taxon>
        <taxon>Pseudomonadati</taxon>
        <taxon>Pseudomonadota</taxon>
        <taxon>Alphaproteobacteria</taxon>
        <taxon>Rhodobacterales</taxon>
        <taxon>Paracoccaceae</taxon>
        <taxon>Aquimixticola</taxon>
    </lineage>
</organism>
<reference evidence="2 3" key="1">
    <citation type="submission" date="2017-03" db="EMBL/GenBank/DDBJ databases">
        <authorList>
            <person name="Afonso C.L."/>
            <person name="Miller P.J."/>
            <person name="Scott M.A."/>
            <person name="Spackman E."/>
            <person name="Goraichik I."/>
            <person name="Dimitrov K.M."/>
            <person name="Suarez D.L."/>
            <person name="Swayne D.E."/>
        </authorList>
    </citation>
    <scope>NUCLEOTIDE SEQUENCE [LARGE SCALE GENOMIC DNA]</scope>
    <source>
        <strain evidence="2 3">CECT 8620</strain>
    </source>
</reference>